<keyword evidence="3" id="KW-1185">Reference proteome</keyword>
<organism evidence="2 3">
    <name type="scientific">Elysia crispata</name>
    <name type="common">lettuce slug</name>
    <dbReference type="NCBI Taxonomy" id="231223"/>
    <lineage>
        <taxon>Eukaryota</taxon>
        <taxon>Metazoa</taxon>
        <taxon>Spiralia</taxon>
        <taxon>Lophotrochozoa</taxon>
        <taxon>Mollusca</taxon>
        <taxon>Gastropoda</taxon>
        <taxon>Heterobranchia</taxon>
        <taxon>Euthyneura</taxon>
        <taxon>Panpulmonata</taxon>
        <taxon>Sacoglossa</taxon>
        <taxon>Placobranchoidea</taxon>
        <taxon>Plakobranchidae</taxon>
        <taxon>Elysia</taxon>
    </lineage>
</organism>
<protein>
    <submittedName>
        <fullName evidence="2">Uncharacterized protein</fullName>
    </submittedName>
</protein>
<reference evidence="2" key="1">
    <citation type="journal article" date="2023" name="G3 (Bethesda)">
        <title>A reference genome for the long-term kleptoplast-retaining sea slug Elysia crispata morphotype clarki.</title>
        <authorList>
            <person name="Eastman K.E."/>
            <person name="Pendleton A.L."/>
            <person name="Shaikh M.A."/>
            <person name="Suttiyut T."/>
            <person name="Ogas R."/>
            <person name="Tomko P."/>
            <person name="Gavelis G."/>
            <person name="Widhalm J.R."/>
            <person name="Wisecaver J.H."/>
        </authorList>
    </citation>
    <scope>NUCLEOTIDE SEQUENCE</scope>
    <source>
        <strain evidence="2">ECLA1</strain>
    </source>
</reference>
<gene>
    <name evidence="2" type="ORF">RRG08_032070</name>
</gene>
<evidence type="ECO:0000313" key="2">
    <source>
        <dbReference type="EMBL" id="KAK3769079.1"/>
    </source>
</evidence>
<proteinExistence type="predicted"/>
<feature type="compositionally biased region" description="Basic and acidic residues" evidence="1">
    <location>
        <begin position="57"/>
        <end position="67"/>
    </location>
</feature>
<name>A0AAE1DFT7_9GAST</name>
<sequence>MNLTLLSQIYLARSTKPARSMNSRSGGAAVFASPYHISRQAILPVDKPSIQRSQHPKQPEMEGSEIR</sequence>
<feature type="region of interest" description="Disordered" evidence="1">
    <location>
        <begin position="42"/>
        <end position="67"/>
    </location>
</feature>
<dbReference type="Proteomes" id="UP001283361">
    <property type="component" value="Unassembled WGS sequence"/>
</dbReference>
<evidence type="ECO:0000256" key="1">
    <source>
        <dbReference type="SAM" id="MobiDB-lite"/>
    </source>
</evidence>
<accession>A0AAE1DFT7</accession>
<dbReference type="AlphaFoldDB" id="A0AAE1DFT7"/>
<dbReference type="EMBL" id="JAWDGP010003976">
    <property type="protein sequence ID" value="KAK3769079.1"/>
    <property type="molecule type" value="Genomic_DNA"/>
</dbReference>
<evidence type="ECO:0000313" key="3">
    <source>
        <dbReference type="Proteomes" id="UP001283361"/>
    </source>
</evidence>
<comment type="caution">
    <text evidence="2">The sequence shown here is derived from an EMBL/GenBank/DDBJ whole genome shotgun (WGS) entry which is preliminary data.</text>
</comment>